<evidence type="ECO:0000256" key="8">
    <source>
        <dbReference type="ARBA" id="ARBA00022989"/>
    </source>
</evidence>
<sequence>MSVKSRNRESSSPTERAPLLSRETPVVNATDGSSDEIEFGGSFGALGLMIGFPLIMWYMWIGATYYGGKLPLPADGQSWGEFGQHLCQLVYEGAYPTTRAWAMYWIFFVVEAVMYCYMPGVSSFGSPLIHEGGKRLPYYCSAYSSFYTTLVVAGVLHGTGIFPLYTIIDEFGSIMTVAILSGFLNSFIVYFQAIIRGRTHRMTGYPIYDFFMGAELNPRIGILDFKMFYEVRIPWFILFLTTLSVAARQYERYGYVSAEVLFLCLAHYLYANACAKGEQLIITSWDMYYEKLGFMLTFWNLAGVPFTYCHCALYFANHEPSEYFWSPYFVAFLTVVYLFMYWMWDTANGQKNSFRQMERNQLIVRNTFPQLPWGVIENPKTIETDAGDRIMVDGWFAIIRKPNYVPDMFFSFSWGLITGFSSPFPWFYSVFFMIMIAHRTQRDIDRCRRKYGEAWKQYEAAVPYLFIPYVF</sequence>
<evidence type="ECO:0000256" key="7">
    <source>
        <dbReference type="ARBA" id="ARBA00022955"/>
    </source>
</evidence>
<keyword evidence="14 18" id="KW-0753">Steroid metabolism</keyword>
<dbReference type="GO" id="GO:0006696">
    <property type="term" value="P:ergosterol biosynthetic process"/>
    <property type="evidence" value="ECO:0007669"/>
    <property type="project" value="TreeGrafter"/>
</dbReference>
<reference evidence="20 21" key="1">
    <citation type="journal article" date="2015" name="Genome Announc.">
        <title>Draft Genome Sequence and Gene Annotation of the Entomopathogenic Fungus Verticillium hemipterigenum.</title>
        <authorList>
            <person name="Horn F."/>
            <person name="Habel A."/>
            <person name="Scharf D.H."/>
            <person name="Dworschak J."/>
            <person name="Brakhage A.A."/>
            <person name="Guthke R."/>
            <person name="Hertweck C."/>
            <person name="Linde J."/>
        </authorList>
    </citation>
    <scope>NUCLEOTIDE SEQUENCE [LARGE SCALE GENOMIC DNA]</scope>
</reference>
<dbReference type="GO" id="GO:0000246">
    <property type="term" value="F:Delta24(24-1) sterol reductase activity"/>
    <property type="evidence" value="ECO:0007669"/>
    <property type="project" value="UniProtKB-EC"/>
</dbReference>
<comment type="catalytic activity">
    <reaction evidence="17">
        <text>ergosterol + NADP(+) = ergosta-5,7,22,24(28)-tetraen-3beta-ol + NADPH + H(+)</text>
        <dbReference type="Rhea" id="RHEA:18501"/>
        <dbReference type="ChEBI" id="CHEBI:15378"/>
        <dbReference type="ChEBI" id="CHEBI:16933"/>
        <dbReference type="ChEBI" id="CHEBI:18249"/>
        <dbReference type="ChEBI" id="CHEBI:57783"/>
        <dbReference type="ChEBI" id="CHEBI:58349"/>
        <dbReference type="EC" id="1.3.1.71"/>
    </reaction>
    <physiologicalReaction direction="right-to-left" evidence="17">
        <dbReference type="Rhea" id="RHEA:18503"/>
    </physiologicalReaction>
</comment>
<evidence type="ECO:0000256" key="2">
    <source>
        <dbReference type="ARBA" id="ARBA00005402"/>
    </source>
</evidence>
<keyword evidence="6" id="KW-0521">NADP</keyword>
<keyword evidence="8 18" id="KW-1133">Transmembrane helix</keyword>
<comment type="pathway">
    <text evidence="15 18">Steroid metabolism; ergosterol biosynthesis.</text>
</comment>
<dbReference type="STRING" id="1531966.A0A0A1SIA3"/>
<protein>
    <recommendedName>
        <fullName evidence="16 18">Delta(24(24(1)))-sterol reductase</fullName>
        <ecNumber evidence="16 18">1.3.1.71</ecNumber>
    </recommendedName>
    <alternativeName>
        <fullName evidence="18">C-24(28) sterol reductase</fullName>
    </alternativeName>
    <alternativeName>
        <fullName evidence="18">Sterol Delta(24(28))-reductase</fullName>
    </alternativeName>
</protein>
<dbReference type="GO" id="GO:0005789">
    <property type="term" value="C:endoplasmic reticulum membrane"/>
    <property type="evidence" value="ECO:0007669"/>
    <property type="project" value="UniProtKB-SubCell"/>
</dbReference>
<feature type="transmembrane region" description="Helical" evidence="18">
    <location>
        <begin position="174"/>
        <end position="195"/>
    </location>
</feature>
<keyword evidence="4 18" id="KW-0812">Transmembrane</keyword>
<evidence type="ECO:0000256" key="19">
    <source>
        <dbReference type="SAM" id="MobiDB-lite"/>
    </source>
</evidence>
<evidence type="ECO:0000256" key="15">
    <source>
        <dbReference type="ARBA" id="ARBA00029435"/>
    </source>
</evidence>
<feature type="transmembrane region" description="Helical" evidence="18">
    <location>
        <begin position="146"/>
        <end position="168"/>
    </location>
</feature>
<evidence type="ECO:0000256" key="1">
    <source>
        <dbReference type="ARBA" id="ARBA00004477"/>
    </source>
</evidence>
<feature type="transmembrane region" description="Helical" evidence="18">
    <location>
        <begin position="292"/>
        <end position="317"/>
    </location>
</feature>
<keyword evidence="12 18" id="KW-0472">Membrane</keyword>
<accession>A0A0A1SIA3</accession>
<dbReference type="AlphaFoldDB" id="A0A0A1SIA3"/>
<organism evidence="20 21">
    <name type="scientific">[Torrubiella] hemipterigena</name>
    <dbReference type="NCBI Taxonomy" id="1531966"/>
    <lineage>
        <taxon>Eukaryota</taxon>
        <taxon>Fungi</taxon>
        <taxon>Dikarya</taxon>
        <taxon>Ascomycota</taxon>
        <taxon>Pezizomycotina</taxon>
        <taxon>Sordariomycetes</taxon>
        <taxon>Hypocreomycetidae</taxon>
        <taxon>Hypocreales</taxon>
        <taxon>Clavicipitaceae</taxon>
        <taxon>Clavicipitaceae incertae sedis</taxon>
        <taxon>'Torrubiella' clade</taxon>
    </lineage>
</organism>
<dbReference type="PANTHER" id="PTHR21257:SF31">
    <property type="entry name" value="DELTA(24(24(1)))-STEROL REDUCTASE ERG4"/>
    <property type="match status" value="1"/>
</dbReference>
<evidence type="ECO:0000256" key="9">
    <source>
        <dbReference type="ARBA" id="ARBA00023002"/>
    </source>
</evidence>
<comment type="subcellular location">
    <subcellularLocation>
        <location evidence="1">Endoplasmic reticulum membrane</location>
        <topology evidence="1">Multi-pass membrane protein</topology>
    </subcellularLocation>
</comment>
<gene>
    <name evidence="20" type="ORF">VHEMI00087</name>
</gene>
<evidence type="ECO:0000256" key="17">
    <source>
        <dbReference type="ARBA" id="ARBA00048918"/>
    </source>
</evidence>
<evidence type="ECO:0000256" key="10">
    <source>
        <dbReference type="ARBA" id="ARBA00023011"/>
    </source>
</evidence>
<feature type="transmembrane region" description="Helical" evidence="18">
    <location>
        <begin position="43"/>
        <end position="61"/>
    </location>
</feature>
<dbReference type="PROSITE" id="PS01017">
    <property type="entry name" value="STEROL_REDUCT_1"/>
    <property type="match status" value="1"/>
</dbReference>
<keyword evidence="9 18" id="KW-0560">Oxidoreductase</keyword>
<dbReference type="PANTHER" id="PTHR21257">
    <property type="entry name" value="DELTA(14)-STEROL REDUCTASE"/>
    <property type="match status" value="1"/>
</dbReference>
<evidence type="ECO:0000256" key="5">
    <source>
        <dbReference type="ARBA" id="ARBA00022824"/>
    </source>
</evidence>
<evidence type="ECO:0000256" key="12">
    <source>
        <dbReference type="ARBA" id="ARBA00023136"/>
    </source>
</evidence>
<evidence type="ECO:0000256" key="16">
    <source>
        <dbReference type="ARBA" id="ARBA00038892"/>
    </source>
</evidence>
<keyword evidence="21" id="KW-1185">Reference proteome</keyword>
<dbReference type="Proteomes" id="UP000039046">
    <property type="component" value="Unassembled WGS sequence"/>
</dbReference>
<evidence type="ECO:0000313" key="21">
    <source>
        <dbReference type="Proteomes" id="UP000039046"/>
    </source>
</evidence>
<feature type="transmembrane region" description="Helical" evidence="18">
    <location>
        <begin position="229"/>
        <end position="247"/>
    </location>
</feature>
<keyword evidence="3 18" id="KW-0444">Lipid biosynthesis</keyword>
<evidence type="ECO:0000256" key="18">
    <source>
        <dbReference type="RuleBase" id="RU369120"/>
    </source>
</evidence>
<dbReference type="InterPro" id="IPR018083">
    <property type="entry name" value="Sterol_reductase_CS"/>
</dbReference>
<keyword evidence="7 18" id="KW-0752">Steroid biosynthesis</keyword>
<keyword evidence="5" id="KW-0256">Endoplasmic reticulum</keyword>
<feature type="transmembrane region" description="Helical" evidence="18">
    <location>
        <begin position="409"/>
        <end position="437"/>
    </location>
</feature>
<dbReference type="EC" id="1.3.1.71" evidence="16 18"/>
<evidence type="ECO:0000256" key="3">
    <source>
        <dbReference type="ARBA" id="ARBA00022516"/>
    </source>
</evidence>
<evidence type="ECO:0000256" key="4">
    <source>
        <dbReference type="ARBA" id="ARBA00022692"/>
    </source>
</evidence>
<dbReference type="Pfam" id="PF01222">
    <property type="entry name" value="ERG4_ERG24"/>
    <property type="match status" value="1"/>
</dbReference>
<name>A0A0A1SIA3_9HYPO</name>
<feature type="transmembrane region" description="Helical" evidence="18">
    <location>
        <begin position="323"/>
        <end position="344"/>
    </location>
</feature>
<dbReference type="InterPro" id="IPR001171">
    <property type="entry name" value="ERG24_DHCR-like"/>
</dbReference>
<dbReference type="OrthoDB" id="5326588at2759"/>
<keyword evidence="11 18" id="KW-0443">Lipid metabolism</keyword>
<comment type="similarity">
    <text evidence="2 18">Belongs to the ERG4/ERG24 family.</text>
</comment>
<dbReference type="FunFam" id="1.20.120.1630:FF:000003">
    <property type="entry name" value="C-24(28) sterol reductase"/>
    <property type="match status" value="1"/>
</dbReference>
<dbReference type="EMBL" id="CDHN01000001">
    <property type="protein sequence ID" value="CEJ79873.1"/>
    <property type="molecule type" value="Genomic_DNA"/>
</dbReference>
<feature type="transmembrane region" description="Helical" evidence="18">
    <location>
        <begin position="102"/>
        <end position="125"/>
    </location>
</feature>
<evidence type="ECO:0000313" key="20">
    <source>
        <dbReference type="EMBL" id="CEJ79873.1"/>
    </source>
</evidence>
<dbReference type="Gene3D" id="1.20.120.1630">
    <property type="match status" value="1"/>
</dbReference>
<proteinExistence type="inferred from homology"/>
<evidence type="ECO:0000256" key="13">
    <source>
        <dbReference type="ARBA" id="ARBA00023166"/>
    </source>
</evidence>
<keyword evidence="13 18" id="KW-1207">Sterol metabolism</keyword>
<evidence type="ECO:0000256" key="14">
    <source>
        <dbReference type="ARBA" id="ARBA00023221"/>
    </source>
</evidence>
<dbReference type="HOGENOM" id="CLU_015631_3_1_1"/>
<evidence type="ECO:0000256" key="11">
    <source>
        <dbReference type="ARBA" id="ARBA00023098"/>
    </source>
</evidence>
<keyword evidence="10 18" id="KW-0756">Sterol biosynthesis</keyword>
<feature type="region of interest" description="Disordered" evidence="19">
    <location>
        <begin position="1"/>
        <end position="33"/>
    </location>
</feature>
<evidence type="ECO:0000256" key="6">
    <source>
        <dbReference type="ARBA" id="ARBA00022857"/>
    </source>
</evidence>